<dbReference type="InterPro" id="IPR017853">
    <property type="entry name" value="GH"/>
</dbReference>
<accession>A0A916U7W7</accession>
<gene>
    <name evidence="7" type="ORF">GCM10011410_13640</name>
</gene>
<feature type="domain" description="Glycoside hydrolase family 3 N-terminal" evidence="6">
    <location>
        <begin position="4"/>
        <end position="308"/>
    </location>
</feature>
<dbReference type="SUPFAM" id="SSF51445">
    <property type="entry name" value="(Trans)glycosidases"/>
    <property type="match status" value="1"/>
</dbReference>
<dbReference type="InterPro" id="IPR001764">
    <property type="entry name" value="Glyco_hydro_3_N"/>
</dbReference>
<evidence type="ECO:0000256" key="4">
    <source>
        <dbReference type="ARBA" id="ARBA00022801"/>
    </source>
</evidence>
<dbReference type="Proteomes" id="UP000641514">
    <property type="component" value="Unassembled WGS sequence"/>
</dbReference>
<dbReference type="PANTHER" id="PTHR30480">
    <property type="entry name" value="BETA-HEXOSAMINIDASE-RELATED"/>
    <property type="match status" value="1"/>
</dbReference>
<evidence type="ECO:0000256" key="5">
    <source>
        <dbReference type="ARBA" id="ARBA00023295"/>
    </source>
</evidence>
<protein>
    <recommendedName>
        <fullName evidence="3">beta-N-acetylhexosaminidase</fullName>
        <ecNumber evidence="3">3.2.1.52</ecNumber>
    </recommendedName>
</protein>
<comment type="catalytic activity">
    <reaction evidence="1">
        <text>Hydrolysis of terminal non-reducing N-acetyl-D-hexosamine residues in N-acetyl-beta-D-hexosaminides.</text>
        <dbReference type="EC" id="3.2.1.52"/>
    </reaction>
</comment>
<evidence type="ECO:0000259" key="6">
    <source>
        <dbReference type="Pfam" id="PF00933"/>
    </source>
</evidence>
<dbReference type="PANTHER" id="PTHR30480:SF13">
    <property type="entry name" value="BETA-HEXOSAMINIDASE"/>
    <property type="match status" value="1"/>
</dbReference>
<dbReference type="GO" id="GO:0009254">
    <property type="term" value="P:peptidoglycan turnover"/>
    <property type="evidence" value="ECO:0007669"/>
    <property type="project" value="TreeGrafter"/>
</dbReference>
<dbReference type="InterPro" id="IPR036962">
    <property type="entry name" value="Glyco_hydro_3_N_sf"/>
</dbReference>
<reference evidence="7" key="2">
    <citation type="submission" date="2020-09" db="EMBL/GenBank/DDBJ databases">
        <authorList>
            <person name="Sun Q."/>
            <person name="Zhou Y."/>
        </authorList>
    </citation>
    <scope>NUCLEOTIDE SEQUENCE</scope>
    <source>
        <strain evidence="7">CGMCC 1.15478</strain>
    </source>
</reference>
<dbReference type="EMBL" id="BMJH01000001">
    <property type="protein sequence ID" value="GGC62473.1"/>
    <property type="molecule type" value="Genomic_DNA"/>
</dbReference>
<dbReference type="GO" id="GO:0004563">
    <property type="term" value="F:beta-N-acetylhexosaminidase activity"/>
    <property type="evidence" value="ECO:0007669"/>
    <property type="project" value="UniProtKB-EC"/>
</dbReference>
<evidence type="ECO:0000256" key="2">
    <source>
        <dbReference type="ARBA" id="ARBA00005336"/>
    </source>
</evidence>
<sequence>MLNVGVTGEADARRIIEQEQIGGFFVTSWADPSFLASGRVAEVAAESPVPVMVTIDEEGGRVSRAAHVIGTAPSARQLARTSTPEQTYELAKQRGEAMRELGITVDFAPVVDISDRDDNEVIGDRSFGATPEQVTEYAGAYARGLRDAGVMPVIKHFPGHGRATGDSHLEGVTTPPLSDLQEWDLVPYRELAAPDVAVMVGHLTVPGLTEPGLPTSLSPATMSLLRDGVGYGAEPFDGLIFTDDLGSMRAVTDLFDITDSVLKSLQAGADIALWISTDRVTDVLDRLERAVADGELEMSTVDASVVRIGEAKGIFDC</sequence>
<evidence type="ECO:0000313" key="7">
    <source>
        <dbReference type="EMBL" id="GGC62473.1"/>
    </source>
</evidence>
<keyword evidence="4 7" id="KW-0378">Hydrolase</keyword>
<keyword evidence="8" id="KW-1185">Reference proteome</keyword>
<organism evidence="7 8">
    <name type="scientific">Hoyosella rhizosphaerae</name>
    <dbReference type="NCBI Taxonomy" id="1755582"/>
    <lineage>
        <taxon>Bacteria</taxon>
        <taxon>Bacillati</taxon>
        <taxon>Actinomycetota</taxon>
        <taxon>Actinomycetes</taxon>
        <taxon>Mycobacteriales</taxon>
        <taxon>Hoyosellaceae</taxon>
        <taxon>Hoyosella</taxon>
    </lineage>
</organism>
<evidence type="ECO:0000313" key="8">
    <source>
        <dbReference type="Proteomes" id="UP000641514"/>
    </source>
</evidence>
<dbReference type="InterPro" id="IPR050226">
    <property type="entry name" value="NagZ_Beta-hexosaminidase"/>
</dbReference>
<dbReference type="GO" id="GO:0005975">
    <property type="term" value="P:carbohydrate metabolic process"/>
    <property type="evidence" value="ECO:0007669"/>
    <property type="project" value="InterPro"/>
</dbReference>
<name>A0A916U7W7_9ACTN</name>
<dbReference type="Gene3D" id="3.20.20.300">
    <property type="entry name" value="Glycoside hydrolase, family 3, N-terminal domain"/>
    <property type="match status" value="1"/>
</dbReference>
<evidence type="ECO:0000256" key="3">
    <source>
        <dbReference type="ARBA" id="ARBA00012663"/>
    </source>
</evidence>
<dbReference type="AlphaFoldDB" id="A0A916U7W7"/>
<keyword evidence="5" id="KW-0326">Glycosidase</keyword>
<dbReference type="EC" id="3.2.1.52" evidence="3"/>
<reference evidence="7" key="1">
    <citation type="journal article" date="2014" name="Int. J. Syst. Evol. Microbiol.">
        <title>Complete genome sequence of Corynebacterium casei LMG S-19264T (=DSM 44701T), isolated from a smear-ripened cheese.</title>
        <authorList>
            <consortium name="US DOE Joint Genome Institute (JGI-PGF)"/>
            <person name="Walter F."/>
            <person name="Albersmeier A."/>
            <person name="Kalinowski J."/>
            <person name="Ruckert C."/>
        </authorList>
    </citation>
    <scope>NUCLEOTIDE SEQUENCE</scope>
    <source>
        <strain evidence="7">CGMCC 1.15478</strain>
    </source>
</reference>
<dbReference type="Pfam" id="PF00933">
    <property type="entry name" value="Glyco_hydro_3"/>
    <property type="match status" value="1"/>
</dbReference>
<comment type="caution">
    <text evidence="7">The sequence shown here is derived from an EMBL/GenBank/DDBJ whole genome shotgun (WGS) entry which is preliminary data.</text>
</comment>
<evidence type="ECO:0000256" key="1">
    <source>
        <dbReference type="ARBA" id="ARBA00001231"/>
    </source>
</evidence>
<comment type="similarity">
    <text evidence="2">Belongs to the glycosyl hydrolase 3 family.</text>
</comment>
<proteinExistence type="inferred from homology"/>